<dbReference type="EMBL" id="NWUJ01000004">
    <property type="protein sequence ID" value="PFH36019.1"/>
    <property type="molecule type" value="Genomic_DNA"/>
</dbReference>
<name>A0A2A9MDR2_BESBE</name>
<evidence type="ECO:0000313" key="10">
    <source>
        <dbReference type="Proteomes" id="UP000224006"/>
    </source>
</evidence>
<feature type="region of interest" description="Disordered" evidence="7">
    <location>
        <begin position="783"/>
        <end position="890"/>
    </location>
</feature>
<feature type="compositionally biased region" description="Low complexity" evidence="7">
    <location>
        <begin position="825"/>
        <end position="841"/>
    </location>
</feature>
<feature type="compositionally biased region" description="Basic and acidic residues" evidence="7">
    <location>
        <begin position="644"/>
        <end position="654"/>
    </location>
</feature>
<feature type="compositionally biased region" description="Gly residues" evidence="7">
    <location>
        <begin position="1371"/>
        <end position="1384"/>
    </location>
</feature>
<dbReference type="GO" id="GO:0005737">
    <property type="term" value="C:cytoplasm"/>
    <property type="evidence" value="ECO:0007669"/>
    <property type="project" value="TreeGrafter"/>
</dbReference>
<keyword evidence="4 6" id="KW-0694">RNA-binding</keyword>
<feature type="compositionally biased region" description="Basic and acidic residues" evidence="7">
    <location>
        <begin position="1273"/>
        <end position="1288"/>
    </location>
</feature>
<feature type="compositionally biased region" description="Basic and acidic residues" evidence="7">
    <location>
        <begin position="1117"/>
        <end position="1129"/>
    </location>
</feature>
<feature type="region of interest" description="Disordered" evidence="7">
    <location>
        <begin position="513"/>
        <end position="769"/>
    </location>
</feature>
<feature type="compositionally biased region" description="Acidic residues" evidence="7">
    <location>
        <begin position="223"/>
        <end position="235"/>
    </location>
</feature>
<dbReference type="GeneID" id="40310599"/>
<protein>
    <submittedName>
        <fullName evidence="9">RNA recognition motif-containing protein</fullName>
    </submittedName>
</protein>
<dbReference type="VEuPathDB" id="ToxoDB:BESB_056700"/>
<dbReference type="KEGG" id="bbes:BESB_056700"/>
<feature type="region of interest" description="Disordered" evidence="7">
    <location>
        <begin position="1"/>
        <end position="246"/>
    </location>
</feature>
<sequence>MASPPPEEEGHGRELRLVAEGQDESFVGDMAPEEPEEGGKEREEAGETLSPPQTARSRSRSASRERAAAIPSSASLPVHYGDDDSTGDNCEADGEDDAAENEHEEERMQREAEEPEEAEGEPRMYRWGEDGTEDQEEAEPQRGGPGRGGDAVAPAAHASKDDEGGSQGTGGELGEGDVAEGDAYPAEARGEDGDEEEDRGELDGRGGDESLGEQDVARGTPQEGDDGSGSEDETPGEAGMRHEAEEASFTICGEKGDEASAQNVDDRKVFVGNTPLAVREPSVEKVFGEFGQLNRIEIFKNFFHLTYEDPECAKRAIEELNDKEVWGAQIVVEPLRPGAASQRPPGPSSSSRCVVFARGKRERFVSAADRGRGGRGGRGGAAAGSSRGKLAAPGRGGGRGGGAGAGAGPGAKRLPFRVVCSNLDPCVQWQDLKDFGREAGEVNFTNVLHDQDGRRIGIIEYCTEEAMAVALRELDGKRLFETHVEVRPEPENASYPSFAAISSSLPPDAIVRPSSLRTPGGARAFSSSRVRGLHGPTSFPAEEEGKLSFAGGSSRPGFSRSRQGGGRAPRVAAPGSTTADSHHAFARRSPSPAAYSPPPSAGHRAASGYARGAGKGHGGGAGAEESLGTVPGGRLARRPLGGGHGDDEPVERQGTRSAYRGGRGVAGRDSAFDLPPQPRAFLNGVGKEGRPFPGDQAPSFYPREEDKLCRKREGRPALGSRAEHGHSSSHAAAEDSYWRGGADDEVGADRHRDLHLAREGRRGRDEGGRHELVAAHRRCYYAGDAAPGGGFTDDDEVQRRMQSRGRGEDFHGHRAAKRRRNDLDSVASSPGFGPSAGGPAVVLPPPSGDALPHLREFSAGERLRGDDEGFRDRGRREREDGVSFYEDQMHWGGRGGGAKAGAAGGGHGPAAFFPRETEDLGLQNGDFRFAERGREREVGMQKPFFGKAREDPRVPPAGMVAGARGQPMKVEGKDEVALAQRRRRPGVSCGGEEWRRDEREDVGAQFPPFRHHHHLGDERGGRRDNEEGLRRRGAELSDFDRREDGPFADGDRRDAGMKYDPTSQPLSHAPRGKGGEAGAPREFHPSFAAEARKARHVYVPHPDERDGYLGVDGREDDGDRRGRRPREPARSPPALLPPRRDREEEAKRRREGRPGEPEFYVHAESVPLAPPGARMAGDEDGRGGSGFGTPRDRRFDDGERRERGGGRGGRGYFYPPGPPMEAGGEAREAKKPRRGDGADMDGAPFAPDFQRGPPVPGARGGNERPARQSPAYKYHEKDKDDFRSEEIFASHGGGGPPFALHHHGSGGGMRPMRRKDERHSEEDGLGGMPPRDSSRMPRHRRDAEHPGTLGSRYAGAEDPRKGYVPAPGSLPFGGGGRAGGGGSRADGSEGYDGREAESFRAHRGRDDGARDYMTRVSRHREDAHRMMNRPFAARDEGRRGADRGGDGSTGYRDDAGHH</sequence>
<dbReference type="PANTHER" id="PTHR23003:SF62">
    <property type="entry name" value="SERINE_ARGININE (SR)-TYPE SHUTTLING MRNA BINDING PROTEIN NPL3"/>
    <property type="match status" value="1"/>
</dbReference>
<dbReference type="PANTHER" id="PTHR23003">
    <property type="entry name" value="RNA RECOGNITION MOTIF RRM DOMAIN CONTAINING PROTEIN"/>
    <property type="match status" value="1"/>
</dbReference>
<evidence type="ECO:0000256" key="5">
    <source>
        <dbReference type="ARBA" id="ARBA00023242"/>
    </source>
</evidence>
<feature type="compositionally biased region" description="Basic and acidic residues" evidence="7">
    <location>
        <begin position="747"/>
        <end position="769"/>
    </location>
</feature>
<dbReference type="PROSITE" id="PS50102">
    <property type="entry name" value="RRM"/>
    <property type="match status" value="2"/>
</dbReference>
<feature type="region of interest" description="Disordered" evidence="7">
    <location>
        <begin position="938"/>
        <end position="1458"/>
    </location>
</feature>
<evidence type="ECO:0000256" key="4">
    <source>
        <dbReference type="ARBA" id="ARBA00022884"/>
    </source>
</evidence>
<feature type="compositionally biased region" description="Acidic residues" evidence="7">
    <location>
        <begin position="83"/>
        <end position="99"/>
    </location>
</feature>
<feature type="compositionally biased region" description="Low complexity" evidence="7">
    <location>
        <begin position="551"/>
        <end position="575"/>
    </location>
</feature>
<accession>A0A2A9MDR2</accession>
<dbReference type="Pfam" id="PF00076">
    <property type="entry name" value="RRM_1"/>
    <property type="match status" value="2"/>
</dbReference>
<feature type="compositionally biased region" description="Basic and acidic residues" evidence="7">
    <location>
        <begin position="1224"/>
        <end position="1237"/>
    </location>
</feature>
<keyword evidence="5" id="KW-0539">Nucleus</keyword>
<feature type="compositionally biased region" description="Gly residues" evidence="7">
    <location>
        <begin position="394"/>
        <end position="408"/>
    </location>
</feature>
<feature type="region of interest" description="Disordered" evidence="7">
    <location>
        <begin position="366"/>
        <end position="408"/>
    </location>
</feature>
<keyword evidence="10" id="KW-1185">Reference proteome</keyword>
<gene>
    <name evidence="9" type="ORF">BESB_056700</name>
</gene>
<feature type="compositionally biased region" description="Gly residues" evidence="7">
    <location>
        <begin position="611"/>
        <end position="622"/>
    </location>
</feature>
<feature type="compositionally biased region" description="Basic and acidic residues" evidence="7">
    <location>
        <begin position="992"/>
        <end position="1002"/>
    </location>
</feature>
<dbReference type="InterPro" id="IPR000504">
    <property type="entry name" value="RRM_dom"/>
</dbReference>
<dbReference type="GO" id="GO:0005634">
    <property type="term" value="C:nucleus"/>
    <property type="evidence" value="ECO:0007669"/>
    <property type="project" value="UniProtKB-SubCell"/>
</dbReference>
<dbReference type="OrthoDB" id="1099063at2759"/>
<evidence type="ECO:0000256" key="6">
    <source>
        <dbReference type="PROSITE-ProRule" id="PRU00176"/>
    </source>
</evidence>
<dbReference type="RefSeq" id="XP_029220028.1">
    <property type="nucleotide sequence ID" value="XM_029364105.1"/>
</dbReference>
<dbReference type="GO" id="GO:0006397">
    <property type="term" value="P:mRNA processing"/>
    <property type="evidence" value="ECO:0007669"/>
    <property type="project" value="UniProtKB-KW"/>
</dbReference>
<dbReference type="InterPro" id="IPR012677">
    <property type="entry name" value="Nucleotide-bd_a/b_plait_sf"/>
</dbReference>
<feature type="compositionally biased region" description="Basic and acidic residues" evidence="7">
    <location>
        <begin position="721"/>
        <end position="737"/>
    </location>
</feature>
<evidence type="ECO:0000256" key="3">
    <source>
        <dbReference type="ARBA" id="ARBA00022737"/>
    </source>
</evidence>
<feature type="compositionally biased region" description="Basic and acidic residues" evidence="7">
    <location>
        <begin position="1015"/>
        <end position="1057"/>
    </location>
</feature>
<evidence type="ECO:0000256" key="2">
    <source>
        <dbReference type="ARBA" id="ARBA00022664"/>
    </source>
</evidence>
<evidence type="ECO:0000259" key="8">
    <source>
        <dbReference type="PROSITE" id="PS50102"/>
    </source>
</evidence>
<feature type="domain" description="RRM" evidence="8">
    <location>
        <begin position="416"/>
        <end position="491"/>
    </location>
</feature>
<feature type="compositionally biased region" description="Basic and acidic residues" evidence="7">
    <location>
        <begin position="1391"/>
        <end position="1425"/>
    </location>
</feature>
<dbReference type="SMART" id="SM00360">
    <property type="entry name" value="RRM"/>
    <property type="match status" value="2"/>
</dbReference>
<feature type="compositionally biased region" description="Basic and acidic residues" evidence="7">
    <location>
        <begin position="1432"/>
        <end position="1458"/>
    </location>
</feature>
<feature type="compositionally biased region" description="Basic and acidic residues" evidence="7">
    <location>
        <begin position="8"/>
        <end position="17"/>
    </location>
</feature>
<dbReference type="Gene3D" id="3.30.70.330">
    <property type="match status" value="2"/>
</dbReference>
<feature type="compositionally biased region" description="Low complexity" evidence="7">
    <location>
        <begin position="383"/>
        <end position="393"/>
    </location>
</feature>
<dbReference type="GO" id="GO:0003729">
    <property type="term" value="F:mRNA binding"/>
    <property type="evidence" value="ECO:0007669"/>
    <property type="project" value="TreeGrafter"/>
</dbReference>
<dbReference type="Proteomes" id="UP000224006">
    <property type="component" value="Chromosome IV"/>
</dbReference>
<dbReference type="SUPFAM" id="SSF54928">
    <property type="entry name" value="RNA-binding domain, RBD"/>
    <property type="match status" value="1"/>
</dbReference>
<evidence type="ECO:0000313" key="9">
    <source>
        <dbReference type="EMBL" id="PFH36019.1"/>
    </source>
</evidence>
<dbReference type="STRING" id="94643.A0A2A9MDR2"/>
<proteinExistence type="predicted"/>
<organism evidence="9 10">
    <name type="scientific">Besnoitia besnoiti</name>
    <name type="common">Apicomplexan protozoan</name>
    <dbReference type="NCBI Taxonomy" id="94643"/>
    <lineage>
        <taxon>Eukaryota</taxon>
        <taxon>Sar</taxon>
        <taxon>Alveolata</taxon>
        <taxon>Apicomplexa</taxon>
        <taxon>Conoidasida</taxon>
        <taxon>Coccidia</taxon>
        <taxon>Eucoccidiorida</taxon>
        <taxon>Eimeriorina</taxon>
        <taxon>Sarcocystidae</taxon>
        <taxon>Besnoitia</taxon>
    </lineage>
</organism>
<reference evidence="9 10" key="1">
    <citation type="submission" date="2017-09" db="EMBL/GenBank/DDBJ databases">
        <title>Genome sequencing of Besnoitia besnoiti strain Bb-Ger1.</title>
        <authorList>
            <person name="Schares G."/>
            <person name="Venepally P."/>
            <person name="Lorenzi H.A."/>
        </authorList>
    </citation>
    <scope>NUCLEOTIDE SEQUENCE [LARGE SCALE GENOMIC DNA]</scope>
    <source>
        <strain evidence="9 10">Bb-Ger1</strain>
    </source>
</reference>
<feature type="domain" description="RRM" evidence="8">
    <location>
        <begin position="267"/>
        <end position="337"/>
    </location>
</feature>
<comment type="subcellular location">
    <subcellularLocation>
        <location evidence="1">Nucleus</location>
    </subcellularLocation>
</comment>
<evidence type="ECO:0000256" key="7">
    <source>
        <dbReference type="SAM" id="MobiDB-lite"/>
    </source>
</evidence>
<keyword evidence="3" id="KW-0677">Repeat</keyword>
<feature type="compositionally biased region" description="Basic and acidic residues" evidence="7">
    <location>
        <begin position="852"/>
        <end position="881"/>
    </location>
</feature>
<comment type="caution">
    <text evidence="9">The sequence shown here is derived from an EMBL/GenBank/DDBJ whole genome shotgun (WGS) entry which is preliminary data.</text>
</comment>
<evidence type="ECO:0000256" key="1">
    <source>
        <dbReference type="ARBA" id="ARBA00004123"/>
    </source>
</evidence>
<feature type="compositionally biased region" description="Basic and acidic residues" evidence="7">
    <location>
        <begin position="1190"/>
        <end position="1205"/>
    </location>
</feature>
<feature type="compositionally biased region" description="Basic and acidic residues" evidence="7">
    <location>
        <begin position="120"/>
        <end position="129"/>
    </location>
</feature>
<dbReference type="InterPro" id="IPR050374">
    <property type="entry name" value="RRT5_SRSF_SR"/>
</dbReference>
<keyword evidence="2" id="KW-0507">mRNA processing</keyword>
<feature type="compositionally biased region" description="Basic and acidic residues" evidence="7">
    <location>
        <begin position="100"/>
        <end position="112"/>
    </location>
</feature>
<dbReference type="InterPro" id="IPR035979">
    <property type="entry name" value="RBD_domain_sf"/>
</dbReference>
<feature type="compositionally biased region" description="Basic and acidic residues" evidence="7">
    <location>
        <begin position="1138"/>
        <end position="1161"/>
    </location>
</feature>